<protein>
    <submittedName>
        <fullName evidence="4">Efflux RND transporter periplasmic adaptor subunit</fullName>
    </submittedName>
</protein>
<dbReference type="InterPro" id="IPR050465">
    <property type="entry name" value="UPF0194_transport"/>
</dbReference>
<dbReference type="Proteomes" id="UP001595528">
    <property type="component" value="Unassembled WGS sequence"/>
</dbReference>
<keyword evidence="3" id="KW-1133">Transmembrane helix</keyword>
<evidence type="ECO:0000313" key="4">
    <source>
        <dbReference type="EMBL" id="MFC3228443.1"/>
    </source>
</evidence>
<keyword evidence="3" id="KW-0812">Transmembrane</keyword>
<gene>
    <name evidence="4" type="ORF">ACFOGJ_14460</name>
</gene>
<dbReference type="PANTHER" id="PTHR32347">
    <property type="entry name" value="EFFLUX SYSTEM COMPONENT YKNX-RELATED"/>
    <property type="match status" value="1"/>
</dbReference>
<evidence type="ECO:0000256" key="1">
    <source>
        <dbReference type="ARBA" id="ARBA00004196"/>
    </source>
</evidence>
<keyword evidence="2" id="KW-0175">Coiled coil</keyword>
<evidence type="ECO:0000256" key="3">
    <source>
        <dbReference type="SAM" id="Phobius"/>
    </source>
</evidence>
<proteinExistence type="predicted"/>
<name>A0ABV7L198_9PROT</name>
<reference evidence="5" key="1">
    <citation type="journal article" date="2019" name="Int. J. Syst. Evol. Microbiol.">
        <title>The Global Catalogue of Microorganisms (GCM) 10K type strain sequencing project: providing services to taxonomists for standard genome sequencing and annotation.</title>
        <authorList>
            <consortium name="The Broad Institute Genomics Platform"/>
            <consortium name="The Broad Institute Genome Sequencing Center for Infectious Disease"/>
            <person name="Wu L."/>
            <person name="Ma J."/>
        </authorList>
    </citation>
    <scope>NUCLEOTIDE SEQUENCE [LARGE SCALE GENOMIC DNA]</scope>
    <source>
        <strain evidence="5">KCTC 42964</strain>
    </source>
</reference>
<keyword evidence="5" id="KW-1185">Reference proteome</keyword>
<evidence type="ECO:0000256" key="2">
    <source>
        <dbReference type="ARBA" id="ARBA00023054"/>
    </source>
</evidence>
<organism evidence="4 5">
    <name type="scientific">Marinibaculum pumilum</name>
    <dbReference type="NCBI Taxonomy" id="1766165"/>
    <lineage>
        <taxon>Bacteria</taxon>
        <taxon>Pseudomonadati</taxon>
        <taxon>Pseudomonadota</taxon>
        <taxon>Alphaproteobacteria</taxon>
        <taxon>Rhodospirillales</taxon>
        <taxon>Rhodospirillaceae</taxon>
        <taxon>Marinibaculum</taxon>
    </lineage>
</organism>
<dbReference type="RefSeq" id="WP_379901557.1">
    <property type="nucleotide sequence ID" value="NZ_JBHRTR010000028.1"/>
</dbReference>
<comment type="caution">
    <text evidence="4">The sequence shown here is derived from an EMBL/GenBank/DDBJ whole genome shotgun (WGS) entry which is preliminary data.</text>
</comment>
<comment type="subcellular location">
    <subcellularLocation>
        <location evidence="1">Cell envelope</location>
    </subcellularLocation>
</comment>
<keyword evidence="3" id="KW-0472">Membrane</keyword>
<dbReference type="SUPFAM" id="SSF111369">
    <property type="entry name" value="HlyD-like secretion proteins"/>
    <property type="match status" value="1"/>
</dbReference>
<sequence>MSAPDGLNRQLRGLANLMTLGQKARAATTPEELWHLLVNDTAILCRYGMAALWFRRSRRVEAVSGIPGPVREAAFTRWAGRLGQLLAAGKGTGEPRAVDPATLPRGLKEPWPEAVPRNGVWLPLQPPADDATGPALALGGLLLFREQPFSPEELRILAGWVETAAHAWFALQGRRRFRPGVRRRTLGWAAGLAALAAVVAAMFIPVTQSAIAPMEIVPLEPSIVRSPLDGVVGEVHARPQQTVARGDLLISLDDLELRARQAVAERDLQVAQAQFRQAQQSAVTDRKAQAELPILEARIAQARAEADYVGELLNRVEVRAHADGVAIVPEPEDLVGRPVRLGERLMTVADPAHKEVEIHLPVAADLPLPEGADVDVYLNVAPDQALPARLRRSDYHATVGDDGVLSYRMRAELLPDDSQAGPGQPGDGSVTAADVRFGWRGTARLNGETVPLYHYLFRRPFAAARQWLGF</sequence>
<dbReference type="Gene3D" id="2.40.50.100">
    <property type="match status" value="1"/>
</dbReference>
<dbReference type="Gene3D" id="1.10.287.470">
    <property type="entry name" value="Helix hairpin bin"/>
    <property type="match status" value="1"/>
</dbReference>
<feature type="transmembrane region" description="Helical" evidence="3">
    <location>
        <begin position="185"/>
        <end position="204"/>
    </location>
</feature>
<dbReference type="EMBL" id="JBHRTR010000028">
    <property type="protein sequence ID" value="MFC3228443.1"/>
    <property type="molecule type" value="Genomic_DNA"/>
</dbReference>
<evidence type="ECO:0000313" key="5">
    <source>
        <dbReference type="Proteomes" id="UP001595528"/>
    </source>
</evidence>
<dbReference type="PANTHER" id="PTHR32347:SF23">
    <property type="entry name" value="BLL5650 PROTEIN"/>
    <property type="match status" value="1"/>
</dbReference>
<accession>A0ABV7L198</accession>